<dbReference type="EMBL" id="REGN01006429">
    <property type="protein sequence ID" value="RNA09606.1"/>
    <property type="molecule type" value="Genomic_DNA"/>
</dbReference>
<evidence type="ECO:0000313" key="1">
    <source>
        <dbReference type="EMBL" id="RNA09606.1"/>
    </source>
</evidence>
<gene>
    <name evidence="1" type="ORF">BpHYR1_010176</name>
</gene>
<reference evidence="1 2" key="1">
    <citation type="journal article" date="2018" name="Sci. Rep.">
        <title>Genomic signatures of local adaptation to the degree of environmental predictability in rotifers.</title>
        <authorList>
            <person name="Franch-Gras L."/>
            <person name="Hahn C."/>
            <person name="Garcia-Roger E.M."/>
            <person name="Carmona M.J."/>
            <person name="Serra M."/>
            <person name="Gomez A."/>
        </authorList>
    </citation>
    <scope>NUCLEOTIDE SEQUENCE [LARGE SCALE GENOMIC DNA]</scope>
    <source>
        <strain evidence="1">HYR1</strain>
    </source>
</reference>
<dbReference type="Proteomes" id="UP000276133">
    <property type="component" value="Unassembled WGS sequence"/>
</dbReference>
<keyword evidence="2" id="KW-1185">Reference proteome</keyword>
<protein>
    <submittedName>
        <fullName evidence="1">Uncharacterized protein</fullName>
    </submittedName>
</protein>
<accession>A0A3M7QDV0</accession>
<proteinExistence type="predicted"/>
<name>A0A3M7QDV0_BRAPC</name>
<dbReference type="AlphaFoldDB" id="A0A3M7QDV0"/>
<comment type="caution">
    <text evidence="1">The sequence shown here is derived from an EMBL/GenBank/DDBJ whole genome shotgun (WGS) entry which is preliminary data.</text>
</comment>
<organism evidence="1 2">
    <name type="scientific">Brachionus plicatilis</name>
    <name type="common">Marine rotifer</name>
    <name type="synonym">Brachionus muelleri</name>
    <dbReference type="NCBI Taxonomy" id="10195"/>
    <lineage>
        <taxon>Eukaryota</taxon>
        <taxon>Metazoa</taxon>
        <taxon>Spiralia</taxon>
        <taxon>Gnathifera</taxon>
        <taxon>Rotifera</taxon>
        <taxon>Eurotatoria</taxon>
        <taxon>Monogononta</taxon>
        <taxon>Pseudotrocha</taxon>
        <taxon>Ploima</taxon>
        <taxon>Brachionidae</taxon>
        <taxon>Brachionus</taxon>
    </lineage>
</organism>
<sequence length="220" mass="26124">MFLLKAQEVLNLKPSFVKSQMSYFNGQLNKRRNYSITLNYIQFRIVNQIKLFNTPKKHNMSSNKRRWIGKIEEKKISKSKNLKKFSFKKIIANLLLLFLSENTFRFFDFEIFFSSHKNKSVFIISERMFVGSENKFIKSKSKFSLISKDKPQNIYYLKKYYLNPFCASDIAKTRTKFYALSRAIEILALGLLNQKPAFAAPITFLMQLYVFYQVQFRAKL</sequence>
<evidence type="ECO:0000313" key="2">
    <source>
        <dbReference type="Proteomes" id="UP000276133"/>
    </source>
</evidence>